<proteinExistence type="predicted"/>
<accession>A0A410WPF6</accession>
<dbReference type="EMBL" id="CP026520">
    <property type="protein sequence ID" value="QAV16232.1"/>
    <property type="molecule type" value="Genomic_DNA"/>
</dbReference>
<dbReference type="Proteomes" id="UP000288943">
    <property type="component" value="Chromosome"/>
</dbReference>
<protein>
    <submittedName>
        <fullName evidence="2">Uncharacterized protein</fullName>
    </submittedName>
</protein>
<organism evidence="2 3">
    <name type="scientific">Paenibacillus chitinolyticus</name>
    <dbReference type="NCBI Taxonomy" id="79263"/>
    <lineage>
        <taxon>Bacteria</taxon>
        <taxon>Bacillati</taxon>
        <taxon>Bacillota</taxon>
        <taxon>Bacilli</taxon>
        <taxon>Bacillales</taxon>
        <taxon>Paenibacillaceae</taxon>
        <taxon>Paenibacillus</taxon>
    </lineage>
</organism>
<feature type="compositionally biased region" description="Polar residues" evidence="1">
    <location>
        <begin position="11"/>
        <end position="22"/>
    </location>
</feature>
<gene>
    <name evidence="2" type="ORF">PC41400_00360</name>
</gene>
<sequence length="65" mass="6860">MRPANRPFNGSVPSGTPVQTGSFGSLSLLNPKLEGEYNFWGTQKALLNGQAAVIAKHLSASKGFI</sequence>
<feature type="region of interest" description="Disordered" evidence="1">
    <location>
        <begin position="1"/>
        <end position="22"/>
    </location>
</feature>
<evidence type="ECO:0000313" key="3">
    <source>
        <dbReference type="Proteomes" id="UP000288943"/>
    </source>
</evidence>
<name>A0A410WPF6_9BACL</name>
<evidence type="ECO:0000256" key="1">
    <source>
        <dbReference type="SAM" id="MobiDB-lite"/>
    </source>
</evidence>
<dbReference type="AlphaFoldDB" id="A0A410WPF6"/>
<evidence type="ECO:0000313" key="2">
    <source>
        <dbReference type="EMBL" id="QAV16232.1"/>
    </source>
</evidence>
<reference evidence="2 3" key="1">
    <citation type="submission" date="2018-01" db="EMBL/GenBank/DDBJ databases">
        <title>The whole genome sequencing and assembly of Paenibacillus chitinolyticus KCCM 41400 strain.</title>
        <authorList>
            <person name="Kim J.-Y."/>
            <person name="Park M.-K."/>
            <person name="Lee Y.-J."/>
            <person name="Yi H."/>
            <person name="Bahn Y.-S."/>
            <person name="Kim J.F."/>
            <person name="Lee D.-W."/>
        </authorList>
    </citation>
    <scope>NUCLEOTIDE SEQUENCE [LARGE SCALE GENOMIC DNA]</scope>
    <source>
        <strain evidence="2 3">KCCM 41400</strain>
    </source>
</reference>
<dbReference type="KEGG" id="pchi:PC41400_00360"/>